<reference evidence="2 3" key="1">
    <citation type="submission" date="2020-08" db="EMBL/GenBank/DDBJ databases">
        <title>Genome public.</title>
        <authorList>
            <person name="Liu C."/>
            <person name="Sun Q."/>
        </authorList>
    </citation>
    <scope>NUCLEOTIDE SEQUENCE [LARGE SCALE GENOMIC DNA]</scope>
    <source>
        <strain evidence="2 3">BX0805</strain>
    </source>
</reference>
<dbReference type="SUPFAM" id="SSF52540">
    <property type="entry name" value="P-loop containing nucleoside triphosphate hydrolases"/>
    <property type="match status" value="1"/>
</dbReference>
<protein>
    <submittedName>
        <fullName evidence="2">ParA family protein</fullName>
    </submittedName>
</protein>
<dbReference type="Proteomes" id="UP000621540">
    <property type="component" value="Unassembled WGS sequence"/>
</dbReference>
<keyword evidence="3" id="KW-1185">Reference proteome</keyword>
<dbReference type="InterPro" id="IPR050678">
    <property type="entry name" value="DNA_Partitioning_ATPase"/>
</dbReference>
<sequence>MATTISIINNKGGVGKTTSTGIIAELMAYLGKRVLCIDLDQQSNLSMMLGCYTEDPEPVINGVEAPEKENITELFKGRYRTKEEVLPLIQHTQINGLDIIPSSKRHKNTQLNIEINKTGNNNIILKKALSTIKDDYDFILIDNAPASDILTVNSMFASNYVLTPVRVESFSYKGLKETLDSIAYIKEEHDLENANFLGAFITQAEINTNVYKDLRDNYEAELGTRFLKTPIRKDIKIAEIETLFEPILAYNADTNAVFDYGKLLLELNILDKKATKKLKESIGEE</sequence>
<dbReference type="Gene3D" id="3.40.50.300">
    <property type="entry name" value="P-loop containing nucleotide triphosphate hydrolases"/>
    <property type="match status" value="1"/>
</dbReference>
<comment type="caution">
    <text evidence="2">The sequence shown here is derived from an EMBL/GenBank/DDBJ whole genome shotgun (WGS) entry which is preliminary data.</text>
</comment>
<dbReference type="Pfam" id="PF13614">
    <property type="entry name" value="AAA_31"/>
    <property type="match status" value="1"/>
</dbReference>
<feature type="domain" description="AAA" evidence="1">
    <location>
        <begin position="3"/>
        <end position="188"/>
    </location>
</feature>
<dbReference type="EMBL" id="JACOQH010000016">
    <property type="protein sequence ID" value="MBC5754963.1"/>
    <property type="molecule type" value="Genomic_DNA"/>
</dbReference>
<organism evidence="2 3">
    <name type="scientific">Roseburia yibonii</name>
    <dbReference type="NCBI Taxonomy" id="2763063"/>
    <lineage>
        <taxon>Bacteria</taxon>
        <taxon>Bacillati</taxon>
        <taxon>Bacillota</taxon>
        <taxon>Clostridia</taxon>
        <taxon>Lachnospirales</taxon>
        <taxon>Lachnospiraceae</taxon>
        <taxon>Roseburia</taxon>
    </lineage>
</organism>
<evidence type="ECO:0000313" key="2">
    <source>
        <dbReference type="EMBL" id="MBC5754963.1"/>
    </source>
</evidence>
<dbReference type="PANTHER" id="PTHR13696">
    <property type="entry name" value="P-LOOP CONTAINING NUCLEOSIDE TRIPHOSPHATE HYDROLASE"/>
    <property type="match status" value="1"/>
</dbReference>
<gene>
    <name evidence="2" type="ORF">H8Z76_13320</name>
</gene>
<evidence type="ECO:0000313" key="3">
    <source>
        <dbReference type="Proteomes" id="UP000621540"/>
    </source>
</evidence>
<dbReference type="RefSeq" id="WP_176924460.1">
    <property type="nucleotide sequence ID" value="NZ_JACOQH010000016.1"/>
</dbReference>
<proteinExistence type="predicted"/>
<accession>A0ABR7IDJ1</accession>
<dbReference type="PANTHER" id="PTHR13696:SF52">
    <property type="entry name" value="PARA FAMILY PROTEIN CT_582"/>
    <property type="match status" value="1"/>
</dbReference>
<dbReference type="InterPro" id="IPR027417">
    <property type="entry name" value="P-loop_NTPase"/>
</dbReference>
<evidence type="ECO:0000259" key="1">
    <source>
        <dbReference type="Pfam" id="PF13614"/>
    </source>
</evidence>
<name>A0ABR7IDJ1_9FIRM</name>
<dbReference type="InterPro" id="IPR025669">
    <property type="entry name" value="AAA_dom"/>
</dbReference>
<dbReference type="CDD" id="cd02042">
    <property type="entry name" value="ParAB_family"/>
    <property type="match status" value="1"/>
</dbReference>